<dbReference type="Pfam" id="PF01471">
    <property type="entry name" value="PG_binding_1"/>
    <property type="match status" value="1"/>
</dbReference>
<dbReference type="InterPro" id="IPR002477">
    <property type="entry name" value="Peptidoglycan-bd-like"/>
</dbReference>
<dbReference type="Proteomes" id="UP000178347">
    <property type="component" value="Unassembled WGS sequence"/>
</dbReference>
<accession>A0A1F6MVI8</accession>
<comment type="caution">
    <text evidence="3">The sequence shown here is derived from an EMBL/GenBank/DDBJ whole genome shotgun (WGS) entry which is preliminary data.</text>
</comment>
<gene>
    <name evidence="3" type="ORF">A3G00_04195</name>
</gene>
<evidence type="ECO:0000313" key="4">
    <source>
        <dbReference type="Proteomes" id="UP000178347"/>
    </source>
</evidence>
<feature type="region of interest" description="Disordered" evidence="1">
    <location>
        <begin position="134"/>
        <end position="159"/>
    </location>
</feature>
<dbReference type="AlphaFoldDB" id="A0A1F6MVI8"/>
<protein>
    <recommendedName>
        <fullName evidence="2">Peptidoglycan binding-like domain-containing protein</fullName>
    </recommendedName>
</protein>
<proteinExistence type="predicted"/>
<dbReference type="InterPro" id="IPR036366">
    <property type="entry name" value="PGBDSf"/>
</dbReference>
<organism evidence="3 4">
    <name type="scientific">Candidatus Magasanikbacteria bacterium RIFCSPLOWO2_12_FULL_43_12</name>
    <dbReference type="NCBI Taxonomy" id="1798692"/>
    <lineage>
        <taxon>Bacteria</taxon>
        <taxon>Candidatus Magasanikiibacteriota</taxon>
    </lineage>
</organism>
<dbReference type="SUPFAM" id="SSF47090">
    <property type="entry name" value="PGBD-like"/>
    <property type="match status" value="1"/>
</dbReference>
<dbReference type="Gene3D" id="1.10.101.10">
    <property type="entry name" value="PGBD-like superfamily/PGBD"/>
    <property type="match status" value="1"/>
</dbReference>
<feature type="domain" description="Peptidoglycan binding-like" evidence="2">
    <location>
        <begin position="9"/>
        <end position="65"/>
    </location>
</feature>
<sequence>MNTKWTPGLVKDVQALLIITGYDKSGRLNADGDLGEHTRNALLAFQAHEELEQTGELNEEVLQHMANHFFDPSAGGVDPIKRIQAAMFLEGFDSGGELIVDGVLGEHTQKMLPLLTAHYYVMNRSYCIDLPEADEKAPDGCRAETVDVPPNGEGERNRL</sequence>
<feature type="compositionally biased region" description="Basic and acidic residues" evidence="1">
    <location>
        <begin position="134"/>
        <end position="145"/>
    </location>
</feature>
<reference evidence="3 4" key="1">
    <citation type="journal article" date="2016" name="Nat. Commun.">
        <title>Thousands of microbial genomes shed light on interconnected biogeochemical processes in an aquifer system.</title>
        <authorList>
            <person name="Anantharaman K."/>
            <person name="Brown C.T."/>
            <person name="Hug L.A."/>
            <person name="Sharon I."/>
            <person name="Castelle C.J."/>
            <person name="Probst A.J."/>
            <person name="Thomas B.C."/>
            <person name="Singh A."/>
            <person name="Wilkins M.J."/>
            <person name="Karaoz U."/>
            <person name="Brodie E.L."/>
            <person name="Williams K.H."/>
            <person name="Hubbard S.S."/>
            <person name="Banfield J.F."/>
        </authorList>
    </citation>
    <scope>NUCLEOTIDE SEQUENCE [LARGE SCALE GENOMIC DNA]</scope>
</reference>
<dbReference type="EMBL" id="MFQN01000004">
    <property type="protein sequence ID" value="OGH75664.1"/>
    <property type="molecule type" value="Genomic_DNA"/>
</dbReference>
<evidence type="ECO:0000313" key="3">
    <source>
        <dbReference type="EMBL" id="OGH75664.1"/>
    </source>
</evidence>
<name>A0A1F6MVI8_9BACT</name>
<evidence type="ECO:0000259" key="2">
    <source>
        <dbReference type="Pfam" id="PF01471"/>
    </source>
</evidence>
<evidence type="ECO:0000256" key="1">
    <source>
        <dbReference type="SAM" id="MobiDB-lite"/>
    </source>
</evidence>
<dbReference type="InterPro" id="IPR036365">
    <property type="entry name" value="PGBD-like_sf"/>
</dbReference>